<reference evidence="3" key="1">
    <citation type="submission" date="2012-05" db="EMBL/GenBank/DDBJ databases">
        <authorList>
            <person name="Krishnakumar V."/>
            <person name="Cheung F."/>
            <person name="Xiao Y."/>
            <person name="Chan A."/>
            <person name="Moskal W.A."/>
            <person name="Town C.D."/>
        </authorList>
    </citation>
    <scope>NUCLEOTIDE SEQUENCE</scope>
</reference>
<evidence type="ECO:0000256" key="2">
    <source>
        <dbReference type="SAM" id="Phobius"/>
    </source>
</evidence>
<protein>
    <submittedName>
        <fullName evidence="3">Uncharacterized protein</fullName>
    </submittedName>
</protein>
<accession>I3T0J8</accession>
<dbReference type="PANTHER" id="PTHR36369:SF1">
    <property type="entry name" value="TRANSMEMBRANE PROTEIN"/>
    <property type="match status" value="1"/>
</dbReference>
<dbReference type="AlphaFoldDB" id="I3T0J8"/>
<evidence type="ECO:0000313" key="3">
    <source>
        <dbReference type="EMBL" id="AFK46040.1"/>
    </source>
</evidence>
<dbReference type="EMBL" id="BT146246">
    <property type="protein sequence ID" value="AFK46040.1"/>
    <property type="molecule type" value="mRNA"/>
</dbReference>
<dbReference type="PANTHER" id="PTHR36369">
    <property type="entry name" value="TRANSMEMBRANE PROTEIN"/>
    <property type="match status" value="1"/>
</dbReference>
<keyword evidence="2" id="KW-1133">Transmembrane helix</keyword>
<keyword evidence="2" id="KW-0812">Transmembrane</keyword>
<keyword evidence="2" id="KW-0472">Membrane</keyword>
<feature type="region of interest" description="Disordered" evidence="1">
    <location>
        <begin position="50"/>
        <end position="69"/>
    </location>
</feature>
<organism evidence="3">
    <name type="scientific">Lotus japonicus</name>
    <name type="common">Lotus corniculatus var. japonicus</name>
    <dbReference type="NCBI Taxonomy" id="34305"/>
    <lineage>
        <taxon>Eukaryota</taxon>
        <taxon>Viridiplantae</taxon>
        <taxon>Streptophyta</taxon>
        <taxon>Embryophyta</taxon>
        <taxon>Tracheophyta</taxon>
        <taxon>Spermatophyta</taxon>
        <taxon>Magnoliopsida</taxon>
        <taxon>eudicotyledons</taxon>
        <taxon>Gunneridae</taxon>
        <taxon>Pentapetalae</taxon>
        <taxon>rosids</taxon>
        <taxon>fabids</taxon>
        <taxon>Fabales</taxon>
        <taxon>Fabaceae</taxon>
        <taxon>Papilionoideae</taxon>
        <taxon>50 kb inversion clade</taxon>
        <taxon>NPAAA clade</taxon>
        <taxon>Hologalegina</taxon>
        <taxon>robinioid clade</taxon>
        <taxon>Loteae</taxon>
        <taxon>Lotus</taxon>
    </lineage>
</organism>
<proteinExistence type="evidence at transcript level"/>
<feature type="transmembrane region" description="Helical" evidence="2">
    <location>
        <begin position="12"/>
        <end position="34"/>
    </location>
</feature>
<name>I3T0J8_LOTJA</name>
<evidence type="ECO:0000256" key="1">
    <source>
        <dbReference type="SAM" id="MobiDB-lite"/>
    </source>
</evidence>
<sequence length="176" mass="19556">MKVSENSPVEALALNYLSFGFLSILNNFWTWLAFSFWNLRVHSTQPELLPIEPGPSTSDSSDPVPEVSGPDVMSAPVAAASGGAVDVDGVTKGKLKFTLCYDTRECGESDGVLTETATAEEWEEEEEWWKRLLRMRRGEFQNGWYTCQDLTVLNGNVVRFWDGATTTSTSTCVSVW</sequence>